<proteinExistence type="predicted"/>
<gene>
    <name evidence="1" type="ORF">HP467_07340</name>
</gene>
<accession>A0A850DRL8</accession>
<dbReference type="AlphaFoldDB" id="A0A850DRL8"/>
<name>A0A850DRL8_9MICO</name>
<organism evidence="1 2">
    <name type="scientific">Curtobacterium citreum</name>
    <dbReference type="NCBI Taxonomy" id="2036"/>
    <lineage>
        <taxon>Bacteria</taxon>
        <taxon>Bacillati</taxon>
        <taxon>Actinomycetota</taxon>
        <taxon>Actinomycetes</taxon>
        <taxon>Micrococcales</taxon>
        <taxon>Microbacteriaceae</taxon>
        <taxon>Curtobacterium</taxon>
    </lineage>
</organism>
<comment type="caution">
    <text evidence="1">The sequence shown here is derived from an EMBL/GenBank/DDBJ whole genome shotgun (WGS) entry which is preliminary data.</text>
</comment>
<evidence type="ECO:0000313" key="1">
    <source>
        <dbReference type="EMBL" id="NUU27924.1"/>
    </source>
</evidence>
<dbReference type="EMBL" id="JABMCG010000095">
    <property type="protein sequence ID" value="NUU27924.1"/>
    <property type="molecule type" value="Genomic_DNA"/>
</dbReference>
<sequence>MADLTWGGKLAVDHDDAFVHLEVPIEGGVSVIAIDPDVARRVGRALIVHAEALLPQEVARG</sequence>
<dbReference type="Proteomes" id="UP000539146">
    <property type="component" value="Unassembled WGS sequence"/>
</dbReference>
<dbReference type="RefSeq" id="WP_175325755.1">
    <property type="nucleotide sequence ID" value="NZ_BAAAWP010000001.1"/>
</dbReference>
<evidence type="ECO:0000313" key="2">
    <source>
        <dbReference type="Proteomes" id="UP000539146"/>
    </source>
</evidence>
<reference evidence="1 2" key="1">
    <citation type="submission" date="2020-05" db="EMBL/GenBank/DDBJ databases">
        <title>Genome Sequencing of Type Strains.</title>
        <authorList>
            <person name="Lemaire J.F."/>
            <person name="Inderbitzin P."/>
            <person name="Gregorio O.A."/>
            <person name="Collins S.B."/>
            <person name="Wespe N."/>
            <person name="Knight-Connoni V."/>
        </authorList>
    </citation>
    <scope>NUCLEOTIDE SEQUENCE [LARGE SCALE GENOMIC DNA]</scope>
    <source>
        <strain evidence="1 2">DSM 20512</strain>
    </source>
</reference>
<protein>
    <submittedName>
        <fullName evidence="1">Uncharacterized protein</fullName>
    </submittedName>
</protein>